<feature type="transmembrane region" description="Helical" evidence="6">
    <location>
        <begin position="562"/>
        <end position="582"/>
    </location>
</feature>
<feature type="transmembrane region" description="Helical" evidence="6">
    <location>
        <begin position="754"/>
        <end position="779"/>
    </location>
</feature>
<feature type="transmembrane region" description="Helical" evidence="6">
    <location>
        <begin position="69"/>
        <end position="95"/>
    </location>
</feature>
<dbReference type="CDD" id="cd00637">
    <property type="entry name" value="7tm_classA_rhodopsin-like"/>
    <property type="match status" value="3"/>
</dbReference>
<protein>
    <recommendedName>
        <fullName evidence="7">G-protein coupled receptors family 1 profile domain-containing protein</fullName>
    </recommendedName>
</protein>
<reference evidence="8 9" key="1">
    <citation type="submission" date="2022-05" db="EMBL/GenBank/DDBJ databases">
        <authorList>
            <consortium name="Genoscope - CEA"/>
            <person name="William W."/>
        </authorList>
    </citation>
    <scope>NUCLEOTIDE SEQUENCE [LARGE SCALE GENOMIC DNA]</scope>
</reference>
<feature type="domain" description="G-protein coupled receptors family 1 profile" evidence="7">
    <location>
        <begin position="621"/>
        <end position="855"/>
    </location>
</feature>
<evidence type="ECO:0000256" key="5">
    <source>
        <dbReference type="ARBA" id="ARBA00023136"/>
    </source>
</evidence>
<dbReference type="Proteomes" id="UP001159427">
    <property type="component" value="Unassembled WGS sequence"/>
</dbReference>
<evidence type="ECO:0000313" key="8">
    <source>
        <dbReference type="EMBL" id="CAH3161504.1"/>
    </source>
</evidence>
<feature type="transmembrane region" description="Helical" evidence="6">
    <location>
        <begin position="497"/>
        <end position="517"/>
    </location>
</feature>
<feature type="transmembrane region" description="Helical" evidence="6">
    <location>
        <begin position="725"/>
        <end position="748"/>
    </location>
</feature>
<feature type="transmembrane region" description="Helical" evidence="6">
    <location>
        <begin position="178"/>
        <end position="197"/>
    </location>
</feature>
<feature type="transmembrane region" description="Helical" evidence="6">
    <location>
        <begin position="237"/>
        <end position="259"/>
    </location>
</feature>
<feature type="transmembrane region" description="Helical" evidence="6">
    <location>
        <begin position="523"/>
        <end position="542"/>
    </location>
</feature>
<feature type="transmembrane region" description="Helical" evidence="6">
    <location>
        <begin position="452"/>
        <end position="476"/>
    </location>
</feature>
<dbReference type="InterPro" id="IPR000276">
    <property type="entry name" value="GPCR_Rhodpsn"/>
</dbReference>
<dbReference type="Pfam" id="PF00001">
    <property type="entry name" value="7tm_1"/>
    <property type="match status" value="3"/>
</dbReference>
<evidence type="ECO:0000256" key="1">
    <source>
        <dbReference type="ARBA" id="ARBA00004651"/>
    </source>
</evidence>
<accession>A0ABN8QF88</accession>
<feature type="transmembrane region" description="Helical" evidence="6">
    <location>
        <begin position="686"/>
        <end position="713"/>
    </location>
</feature>
<proteinExistence type="predicted"/>
<comment type="subcellular location">
    <subcellularLocation>
        <location evidence="1">Cell membrane</location>
        <topology evidence="1">Multi-pass membrane protein</topology>
    </subcellularLocation>
</comment>
<feature type="transmembrane region" description="Helical" evidence="6">
    <location>
        <begin position="152"/>
        <end position="172"/>
    </location>
</feature>
<dbReference type="PANTHER" id="PTHR22750">
    <property type="entry name" value="G-PROTEIN COUPLED RECEPTOR"/>
    <property type="match status" value="1"/>
</dbReference>
<dbReference type="Gene3D" id="1.20.1070.10">
    <property type="entry name" value="Rhodopsin 7-helix transmembrane proteins"/>
    <property type="match status" value="3"/>
</dbReference>
<name>A0ABN8QF88_9CNID</name>
<keyword evidence="2" id="KW-1003">Cell membrane</keyword>
<evidence type="ECO:0000256" key="6">
    <source>
        <dbReference type="SAM" id="Phobius"/>
    </source>
</evidence>
<organism evidence="8 9">
    <name type="scientific">Porites evermanni</name>
    <dbReference type="NCBI Taxonomy" id="104178"/>
    <lineage>
        <taxon>Eukaryota</taxon>
        <taxon>Metazoa</taxon>
        <taxon>Cnidaria</taxon>
        <taxon>Anthozoa</taxon>
        <taxon>Hexacorallia</taxon>
        <taxon>Scleractinia</taxon>
        <taxon>Fungiina</taxon>
        <taxon>Poritidae</taxon>
        <taxon>Porites</taxon>
    </lineage>
</organism>
<feature type="transmembrane region" description="Helical" evidence="6">
    <location>
        <begin position="32"/>
        <end position="57"/>
    </location>
</feature>
<dbReference type="PROSITE" id="PS50262">
    <property type="entry name" value="G_PROTEIN_RECEP_F1_2"/>
    <property type="match status" value="3"/>
</dbReference>
<evidence type="ECO:0000256" key="2">
    <source>
        <dbReference type="ARBA" id="ARBA00022475"/>
    </source>
</evidence>
<feature type="domain" description="G-protein coupled receptors family 1 profile" evidence="7">
    <location>
        <begin position="49"/>
        <end position="288"/>
    </location>
</feature>
<evidence type="ECO:0000256" key="3">
    <source>
        <dbReference type="ARBA" id="ARBA00022692"/>
    </source>
</evidence>
<feature type="domain" description="G-protein coupled receptors family 1 profile" evidence="7">
    <location>
        <begin position="394"/>
        <end position="626"/>
    </location>
</feature>
<gene>
    <name evidence="8" type="ORF">PEVE_00003985</name>
</gene>
<dbReference type="PRINTS" id="PR00237">
    <property type="entry name" value="GPCRRHODOPSN"/>
</dbReference>
<keyword evidence="5 6" id="KW-0472">Membrane</keyword>
<evidence type="ECO:0000313" key="9">
    <source>
        <dbReference type="Proteomes" id="UP001159427"/>
    </source>
</evidence>
<keyword evidence="3 6" id="KW-0812">Transmembrane</keyword>
<feature type="transmembrane region" description="Helical" evidence="6">
    <location>
        <begin position="602"/>
        <end position="629"/>
    </location>
</feature>
<evidence type="ECO:0000256" key="4">
    <source>
        <dbReference type="ARBA" id="ARBA00022989"/>
    </source>
</evidence>
<feature type="transmembrane region" description="Helical" evidence="6">
    <location>
        <begin position="265"/>
        <end position="290"/>
    </location>
</feature>
<sequence length="877" mass="98102">MTASHLTADGEQEKYEEIFCFVELTRGIQSQLIFLLVLNTILSITAFLGNTLILLALKKVTSLHSPSKLLYRNLAATDLCVGVIVAPVGVIYLIAVVTGRWSICRHAFFASYISGHILCGVTLSTVTAISLDRLLALLLRLRYRQLVTLKKTYLIVTALWIVPVVCTTMHFWNSQVTTWYGSILTSLCLVLSTASFGKIFHALRHQQIHVQNQFHQGQSHEANLFNMARYRKAVSSALWVQLVLVICYLPIVIVEALTIQGLPPFIAIARVYAGTLVYLNSTLNPILYCWKMNEVRQAVKGIIGELGCLFCLRCLPFEIIQEQIAFKNTVQCVNKQTVILLRICKKLMTMINITTLQQPWDNIFCSVNLTKGIRSQLVSLSAANIFLSTTAFLENILILVALHKTRSLHPPSKLLYRNLAITDLCVGIVAQPLMAGYMIAAVNEEWAFCRNVLVAGFTASCIVGSASLLTITSISLDRLLALLLRQKYRQVVTLRRIYALVTGLWVVSIVATALQFWKHHLTLWYGCVVIQLCLVLSTVSYAKIFVTLRSKTIHNDMQYRKAVSSALCVYLAIVICFVPSAVNHQTFEELHCSGELTAGIEHQLIFLSVLNIVLSFTAFFGNVLILVALHKESSLHSSSKVLYRNLAITDLCVGLTVEPLHVVWSLSVVNERWDTCRHAFLGAFTMAYILCAVSLFTMTAISVDRLLALLLGLRYKHFVTLQRTYLTVLAFWVISIACALMQFCNYLITLWGGYIGISVCLVTSTVSYAKIFFTLRYHFNNQDQPSGTISLNIARYKKAVSGALWVQLMLVLCYLPQGIVDALVTQRGLSSSVYIARSLTVTLLYLNSSLNPILYCWKIRGVRNAVKDTLKQLLCLS</sequence>
<dbReference type="InterPro" id="IPR017452">
    <property type="entry name" value="GPCR_Rhodpsn_7TM"/>
</dbReference>
<keyword evidence="9" id="KW-1185">Reference proteome</keyword>
<keyword evidence="4 6" id="KW-1133">Transmembrane helix</keyword>
<dbReference type="EMBL" id="CALNXI010001241">
    <property type="protein sequence ID" value="CAH3161504.1"/>
    <property type="molecule type" value="Genomic_DNA"/>
</dbReference>
<evidence type="ECO:0000259" key="7">
    <source>
        <dbReference type="PROSITE" id="PS50262"/>
    </source>
</evidence>
<dbReference type="SUPFAM" id="SSF81321">
    <property type="entry name" value="Family A G protein-coupled receptor-like"/>
    <property type="match status" value="3"/>
</dbReference>
<feature type="transmembrane region" description="Helical" evidence="6">
    <location>
        <begin position="377"/>
        <end position="402"/>
    </location>
</feature>
<comment type="caution">
    <text evidence="8">The sequence shown here is derived from an EMBL/GenBank/DDBJ whole genome shotgun (WGS) entry which is preliminary data.</text>
</comment>